<organism evidence="2 3">
    <name type="scientific">Dactylosporangium aurantiacum</name>
    <dbReference type="NCBI Taxonomy" id="35754"/>
    <lineage>
        <taxon>Bacteria</taxon>
        <taxon>Bacillati</taxon>
        <taxon>Actinomycetota</taxon>
        <taxon>Actinomycetes</taxon>
        <taxon>Micromonosporales</taxon>
        <taxon>Micromonosporaceae</taxon>
        <taxon>Dactylosporangium</taxon>
    </lineage>
</organism>
<dbReference type="KEGG" id="daur:Daura_02930"/>
<dbReference type="Proteomes" id="UP001058003">
    <property type="component" value="Chromosome"/>
</dbReference>
<feature type="chain" id="PRO_5040321225" evidence="1">
    <location>
        <begin position="29"/>
        <end position="155"/>
    </location>
</feature>
<reference evidence="2" key="1">
    <citation type="submission" date="2021-04" db="EMBL/GenBank/DDBJ databases">
        <title>Dactylosporangium aurantiacum NRRL B-8018 full assembly.</title>
        <authorList>
            <person name="Hartkoorn R.C."/>
            <person name="Beaudoing E."/>
            <person name="Hot D."/>
        </authorList>
    </citation>
    <scope>NUCLEOTIDE SEQUENCE</scope>
    <source>
        <strain evidence="2">NRRL B-8018</strain>
    </source>
</reference>
<dbReference type="PROSITE" id="PS51257">
    <property type="entry name" value="PROKAR_LIPOPROTEIN"/>
    <property type="match status" value="1"/>
</dbReference>
<sequence>MNRTAKIALLVSGAVLACLIACCGVALALRDWVPGLTGCEDVNTPTKTGVITQKVRIEQMWPQLAPIQDVHWQEHEARARSCPEIGPMDYTMDGFAVITAERAAALPATQPAATPQVPEDLRPYAPAAPSWLRVDGTDLLLDRATATVYFTHTTS</sequence>
<keyword evidence="1" id="KW-0732">Signal</keyword>
<protein>
    <submittedName>
        <fullName evidence="2">Uncharacterized protein</fullName>
    </submittedName>
</protein>
<evidence type="ECO:0000313" key="2">
    <source>
        <dbReference type="EMBL" id="UWZ55240.1"/>
    </source>
</evidence>
<proteinExistence type="predicted"/>
<keyword evidence="3" id="KW-1185">Reference proteome</keyword>
<evidence type="ECO:0000313" key="3">
    <source>
        <dbReference type="Proteomes" id="UP001058003"/>
    </source>
</evidence>
<evidence type="ECO:0000256" key="1">
    <source>
        <dbReference type="SAM" id="SignalP"/>
    </source>
</evidence>
<dbReference type="EMBL" id="CP073767">
    <property type="protein sequence ID" value="UWZ55240.1"/>
    <property type="molecule type" value="Genomic_DNA"/>
</dbReference>
<gene>
    <name evidence="2" type="ORF">Daura_02930</name>
</gene>
<dbReference type="RefSeq" id="WP_033363498.1">
    <property type="nucleotide sequence ID" value="NZ_CP073767.1"/>
</dbReference>
<feature type="signal peptide" evidence="1">
    <location>
        <begin position="1"/>
        <end position="28"/>
    </location>
</feature>
<dbReference type="AlphaFoldDB" id="A0A9Q9MHV4"/>
<accession>A0A9Q9MHV4</accession>
<name>A0A9Q9MHV4_9ACTN</name>